<evidence type="ECO:0000256" key="2">
    <source>
        <dbReference type="ARBA" id="ARBA00023002"/>
    </source>
</evidence>
<organism evidence="4 5">
    <name type="scientific">Nonomuraea spiralis</name>
    <dbReference type="NCBI Taxonomy" id="46182"/>
    <lineage>
        <taxon>Bacteria</taxon>
        <taxon>Bacillati</taxon>
        <taxon>Actinomycetota</taxon>
        <taxon>Actinomycetes</taxon>
        <taxon>Streptosporangiales</taxon>
        <taxon>Streptosporangiaceae</taxon>
        <taxon>Nonomuraea</taxon>
    </lineage>
</organism>
<dbReference type="RefSeq" id="WP_125643127.1">
    <property type="nucleotide sequence ID" value="NZ_BMRC01000033.1"/>
</dbReference>
<reference evidence="4 5" key="1">
    <citation type="submission" date="2024-09" db="EMBL/GenBank/DDBJ databases">
        <authorList>
            <person name="Sun Q."/>
            <person name="Mori K."/>
        </authorList>
    </citation>
    <scope>NUCLEOTIDE SEQUENCE [LARGE SCALE GENOMIC DNA]</scope>
    <source>
        <strain evidence="4 5">CCM 3426</strain>
    </source>
</reference>
<dbReference type="PRINTS" id="PR00081">
    <property type="entry name" value="GDHRDH"/>
</dbReference>
<dbReference type="Gene3D" id="3.40.50.720">
    <property type="entry name" value="NAD(P)-binding Rossmann-like Domain"/>
    <property type="match status" value="1"/>
</dbReference>
<gene>
    <name evidence="4" type="ORF">ACFFV7_15725</name>
</gene>
<evidence type="ECO:0000313" key="5">
    <source>
        <dbReference type="Proteomes" id="UP001589647"/>
    </source>
</evidence>
<dbReference type="InterPro" id="IPR002347">
    <property type="entry name" value="SDR_fam"/>
</dbReference>
<evidence type="ECO:0000313" key="4">
    <source>
        <dbReference type="EMBL" id="MFB9202646.1"/>
    </source>
</evidence>
<dbReference type="SUPFAM" id="SSF51735">
    <property type="entry name" value="NAD(P)-binding Rossmann-fold domains"/>
    <property type="match status" value="1"/>
</dbReference>
<keyword evidence="5" id="KW-1185">Reference proteome</keyword>
<dbReference type="InterPro" id="IPR036291">
    <property type="entry name" value="NAD(P)-bd_dom_sf"/>
</dbReference>
<keyword evidence="2" id="KW-0560">Oxidoreductase</keyword>
<comment type="similarity">
    <text evidence="1 3">Belongs to the short-chain dehydrogenases/reductases (SDR) family.</text>
</comment>
<dbReference type="PANTHER" id="PTHR42901">
    <property type="entry name" value="ALCOHOL DEHYDROGENASE"/>
    <property type="match status" value="1"/>
</dbReference>
<sequence length="248" mass="26226">MQRTAVVTGASGGIGEATARRLAAEGYAVVAGARRRDRLDELAEQVPSIRPVTLDVTSQESVDALVSTLDRCDVLVNNAGGALGVESVADGLLDDWQQMYDTNVLGSLRMSQALIPKLVESGDGVLVMLTSTAAFVSYEGGAGYCAAKHAQSSMAETLRLELVGQPVRIVEIAPGMVRSEGFAVTRFRGDESAAARVYEGVPDPLTSEDVADAIAWSVTRPSHVNIDRLVIRPRAQAAQHKVHRVSGG</sequence>
<proteinExistence type="inferred from homology"/>
<dbReference type="Pfam" id="PF00106">
    <property type="entry name" value="adh_short"/>
    <property type="match status" value="1"/>
</dbReference>
<name>A0ABV5IDN8_9ACTN</name>
<dbReference type="PRINTS" id="PR00080">
    <property type="entry name" value="SDRFAMILY"/>
</dbReference>
<dbReference type="Proteomes" id="UP001589647">
    <property type="component" value="Unassembled WGS sequence"/>
</dbReference>
<dbReference type="PANTHER" id="PTHR42901:SF1">
    <property type="entry name" value="ALCOHOL DEHYDROGENASE"/>
    <property type="match status" value="1"/>
</dbReference>
<protein>
    <submittedName>
        <fullName evidence="4">SDR family NAD(P)-dependent oxidoreductase</fullName>
    </submittedName>
</protein>
<dbReference type="EMBL" id="JBHMEI010000010">
    <property type="protein sequence ID" value="MFB9202646.1"/>
    <property type="molecule type" value="Genomic_DNA"/>
</dbReference>
<evidence type="ECO:0000256" key="1">
    <source>
        <dbReference type="ARBA" id="ARBA00006484"/>
    </source>
</evidence>
<accession>A0ABV5IDN8</accession>
<comment type="caution">
    <text evidence="4">The sequence shown here is derived from an EMBL/GenBank/DDBJ whole genome shotgun (WGS) entry which is preliminary data.</text>
</comment>
<evidence type="ECO:0000256" key="3">
    <source>
        <dbReference type="RuleBase" id="RU000363"/>
    </source>
</evidence>